<accession>A0A1G2DCR3</accession>
<protein>
    <submittedName>
        <fullName evidence="1">Uncharacterized protein</fullName>
    </submittedName>
</protein>
<evidence type="ECO:0000313" key="2">
    <source>
        <dbReference type="Proteomes" id="UP000178099"/>
    </source>
</evidence>
<sequence length="193" mass="22253">MRGWRKAQVSFLKLVITTLLVEQKRVHKDPEAHTYPSHKRVEARCFAVHMLLERFNPPKEVVNHAIHLALALYHGGNKMEKFLGTRREFLTAAGEYLAYGASRPIVEKVILEMARAGRHWHLPEMTWRYLKRKSSPQEVRLLVKECMGSGDFGKSTVDTLMAYISECIPDKKEQHRLCATLEEAARKYHSGVD</sequence>
<evidence type="ECO:0000313" key="1">
    <source>
        <dbReference type="EMBL" id="OGZ11293.1"/>
    </source>
</evidence>
<name>A0A1G2DCR3_9BACT</name>
<dbReference type="EMBL" id="MHLN01000022">
    <property type="protein sequence ID" value="OGZ11293.1"/>
    <property type="molecule type" value="Genomic_DNA"/>
</dbReference>
<dbReference type="AlphaFoldDB" id="A0A1G2DCR3"/>
<organism evidence="1 2">
    <name type="scientific">Candidatus Lloydbacteria bacterium RIFCSPHIGHO2_02_FULL_51_22</name>
    <dbReference type="NCBI Taxonomy" id="1798663"/>
    <lineage>
        <taxon>Bacteria</taxon>
        <taxon>Candidatus Lloydiibacteriota</taxon>
    </lineage>
</organism>
<gene>
    <name evidence="1" type="ORF">A3D67_02615</name>
</gene>
<reference evidence="1 2" key="1">
    <citation type="journal article" date="2016" name="Nat. Commun.">
        <title>Thousands of microbial genomes shed light on interconnected biogeochemical processes in an aquifer system.</title>
        <authorList>
            <person name="Anantharaman K."/>
            <person name="Brown C.T."/>
            <person name="Hug L.A."/>
            <person name="Sharon I."/>
            <person name="Castelle C.J."/>
            <person name="Probst A.J."/>
            <person name="Thomas B.C."/>
            <person name="Singh A."/>
            <person name="Wilkins M.J."/>
            <person name="Karaoz U."/>
            <person name="Brodie E.L."/>
            <person name="Williams K.H."/>
            <person name="Hubbard S.S."/>
            <person name="Banfield J.F."/>
        </authorList>
    </citation>
    <scope>NUCLEOTIDE SEQUENCE [LARGE SCALE GENOMIC DNA]</scope>
</reference>
<comment type="caution">
    <text evidence="1">The sequence shown here is derived from an EMBL/GenBank/DDBJ whole genome shotgun (WGS) entry which is preliminary data.</text>
</comment>
<dbReference type="Proteomes" id="UP000178099">
    <property type="component" value="Unassembled WGS sequence"/>
</dbReference>
<proteinExistence type="predicted"/>